<sequence>MSELVAALKDSETTFTAKHYRERERGIALKNRDSDEAPTIAFIPYENLQYVRNANAGDAMQTGGDEQTTAKSKSKSKSEK</sequence>
<name>A0ABD5Z8E3_9EURY</name>
<gene>
    <name evidence="2" type="ORF">ACFQJ9_18855</name>
</gene>
<dbReference type="Proteomes" id="UP001596447">
    <property type="component" value="Unassembled WGS sequence"/>
</dbReference>
<keyword evidence="3" id="KW-1185">Reference proteome</keyword>
<dbReference type="AlphaFoldDB" id="A0ABD5Z8E3"/>
<dbReference type="RefSeq" id="WP_279528182.1">
    <property type="nucleotide sequence ID" value="NZ_CP122312.1"/>
</dbReference>
<comment type="caution">
    <text evidence="2">The sequence shown here is derived from an EMBL/GenBank/DDBJ whole genome shotgun (WGS) entry which is preliminary data.</text>
</comment>
<organism evidence="2 3">
    <name type="scientific">Halospeciosus flavus</name>
    <dbReference type="NCBI Taxonomy" id="3032283"/>
    <lineage>
        <taxon>Archaea</taxon>
        <taxon>Methanobacteriati</taxon>
        <taxon>Methanobacteriota</taxon>
        <taxon>Stenosarchaea group</taxon>
        <taxon>Halobacteria</taxon>
        <taxon>Halobacteriales</taxon>
        <taxon>Halobacteriaceae</taxon>
        <taxon>Halospeciosus</taxon>
    </lineage>
</organism>
<evidence type="ECO:0000256" key="1">
    <source>
        <dbReference type="SAM" id="MobiDB-lite"/>
    </source>
</evidence>
<evidence type="ECO:0000313" key="2">
    <source>
        <dbReference type="EMBL" id="MFC7201437.1"/>
    </source>
</evidence>
<feature type="region of interest" description="Disordered" evidence="1">
    <location>
        <begin position="56"/>
        <end position="80"/>
    </location>
</feature>
<evidence type="ECO:0000313" key="3">
    <source>
        <dbReference type="Proteomes" id="UP001596447"/>
    </source>
</evidence>
<accession>A0ABD5Z8E3</accession>
<reference evidence="2 3" key="1">
    <citation type="journal article" date="2019" name="Int. J. Syst. Evol. Microbiol.">
        <title>The Global Catalogue of Microorganisms (GCM) 10K type strain sequencing project: providing services to taxonomists for standard genome sequencing and annotation.</title>
        <authorList>
            <consortium name="The Broad Institute Genomics Platform"/>
            <consortium name="The Broad Institute Genome Sequencing Center for Infectious Disease"/>
            <person name="Wu L."/>
            <person name="Ma J."/>
        </authorList>
    </citation>
    <scope>NUCLEOTIDE SEQUENCE [LARGE SCALE GENOMIC DNA]</scope>
    <source>
        <strain evidence="2 3">XZGYJ-43</strain>
    </source>
</reference>
<protein>
    <submittedName>
        <fullName evidence="2">Uncharacterized protein</fullName>
    </submittedName>
</protein>
<dbReference type="EMBL" id="JBHTAR010000011">
    <property type="protein sequence ID" value="MFC7201437.1"/>
    <property type="molecule type" value="Genomic_DNA"/>
</dbReference>
<proteinExistence type="predicted"/>